<accession>A0ABQ2E4K4</accession>
<dbReference type="Gene3D" id="3.40.50.1820">
    <property type="entry name" value="alpha/beta hydrolase"/>
    <property type="match status" value="1"/>
</dbReference>
<protein>
    <submittedName>
        <fullName evidence="2">Esterase</fullName>
    </submittedName>
</protein>
<dbReference type="Proteomes" id="UP000660265">
    <property type="component" value="Unassembled WGS sequence"/>
</dbReference>
<keyword evidence="3" id="KW-1185">Reference proteome</keyword>
<name>A0ABQ2E4K4_9ACTN</name>
<evidence type="ECO:0000313" key="3">
    <source>
        <dbReference type="Proteomes" id="UP000660265"/>
    </source>
</evidence>
<dbReference type="Pfam" id="PF12697">
    <property type="entry name" value="Abhydrolase_6"/>
    <property type="match status" value="1"/>
</dbReference>
<feature type="domain" description="AB hydrolase-1" evidence="1">
    <location>
        <begin position="4"/>
        <end position="226"/>
    </location>
</feature>
<dbReference type="PANTHER" id="PTHR37017:SF11">
    <property type="entry name" value="ESTERASE_LIPASE_THIOESTERASE DOMAIN-CONTAINING PROTEIN"/>
    <property type="match status" value="1"/>
</dbReference>
<gene>
    <name evidence="2" type="ORF">GCM10011583_24050</name>
</gene>
<proteinExistence type="predicted"/>
<dbReference type="InterPro" id="IPR000073">
    <property type="entry name" value="AB_hydrolase_1"/>
</dbReference>
<sequence length="245" mass="26515">MIYVLVSGAWHGGWCWGRVAPLLRAAGHEVHTPTLTGVSDRAHLLGPHIGLSTHVEDVVRLLDTYDLTDVRLVGHSYGGQVVAGVAERRPERLAARIHLDGFVPEDGDAAIDLLPPQVATHYRESVRDAGFGWLIPPRSLATLGVTDEADVAWLTPRLTPHPWATYLEPVRVGAKAASVPGRYIDCTDWLGVFAPFADRARALGWDVRRLATGHEAMVTAPEQLAALLVDEGEEIAHEGKEGDGS</sequence>
<comment type="caution">
    <text evidence="2">The sequence shown here is derived from an EMBL/GenBank/DDBJ whole genome shotgun (WGS) entry which is preliminary data.</text>
</comment>
<dbReference type="InterPro" id="IPR052897">
    <property type="entry name" value="Sec-Metab_Biosynth_Hydrolase"/>
</dbReference>
<dbReference type="SUPFAM" id="SSF53474">
    <property type="entry name" value="alpha/beta-Hydrolases"/>
    <property type="match status" value="1"/>
</dbReference>
<evidence type="ECO:0000313" key="2">
    <source>
        <dbReference type="EMBL" id="GGJ91795.1"/>
    </source>
</evidence>
<dbReference type="PANTHER" id="PTHR37017">
    <property type="entry name" value="AB HYDROLASE-1 DOMAIN-CONTAINING PROTEIN-RELATED"/>
    <property type="match status" value="1"/>
</dbReference>
<evidence type="ECO:0000259" key="1">
    <source>
        <dbReference type="Pfam" id="PF12697"/>
    </source>
</evidence>
<reference evidence="3" key="1">
    <citation type="journal article" date="2019" name="Int. J. Syst. Evol. Microbiol.">
        <title>The Global Catalogue of Microorganisms (GCM) 10K type strain sequencing project: providing services to taxonomists for standard genome sequencing and annotation.</title>
        <authorList>
            <consortium name="The Broad Institute Genomics Platform"/>
            <consortium name="The Broad Institute Genome Sequencing Center for Infectious Disease"/>
            <person name="Wu L."/>
            <person name="Ma J."/>
        </authorList>
    </citation>
    <scope>NUCLEOTIDE SEQUENCE [LARGE SCALE GENOMIC DNA]</scope>
    <source>
        <strain evidence="3">CGMCC 4.7275</strain>
    </source>
</reference>
<dbReference type="InterPro" id="IPR029058">
    <property type="entry name" value="AB_hydrolase_fold"/>
</dbReference>
<dbReference type="EMBL" id="BMMV01000006">
    <property type="protein sequence ID" value="GGJ91795.1"/>
    <property type="molecule type" value="Genomic_DNA"/>
</dbReference>
<organism evidence="2 3">
    <name type="scientific">Streptomyces camponoticapitis</name>
    <dbReference type="NCBI Taxonomy" id="1616125"/>
    <lineage>
        <taxon>Bacteria</taxon>
        <taxon>Bacillati</taxon>
        <taxon>Actinomycetota</taxon>
        <taxon>Actinomycetes</taxon>
        <taxon>Kitasatosporales</taxon>
        <taxon>Streptomycetaceae</taxon>
        <taxon>Streptomyces</taxon>
    </lineage>
</organism>